<dbReference type="RefSeq" id="WP_017751254.1">
    <property type="nucleotide sequence ID" value="NZ_CBXI010000043.1"/>
</dbReference>
<proteinExistence type="predicted"/>
<evidence type="ECO:0000256" key="5">
    <source>
        <dbReference type="ARBA" id="ARBA00022884"/>
    </source>
</evidence>
<sequence>MKKIFIDRNEKFLRIAFREQDILKELFFQQNGQPYPGEVYKGIVKNIVPAIKSVFIDIGENKNVYMYLDNRLKNSKLKKGQEILVQVIKEDLGKKGARVSNCINIPGKYCVLNNTGKGIEFSKKIIDNEFKKNIIHNLHIPDGMGIMIRTLGHEASSSTIKMEFDSLYEIYKKIIIKNEYSLKSGLIFAGDGIIGKILRDKLQDDNFMIYVHNEDDYEKIKGHLEQYNYNINNIEFYSGNRNIFDYYNIENEILSLRNKRVYLKCGGYIVIDKTEAMYVIDVNSGKNVKGSSMEHTVFTTNLQAAQEIVRQIRLRNLSGIILIDFIDMDKQENKSQILELLRKGFFDDKNKTLVYQFTELNLVQIARKRFGRSIYDSIEEKCKCCRGSGNRIKFSYISMLIKNEIERINEEGIIQNIHIEIGNTYKRDIEKNTQYFLNSIGSKHKNIYLTYSHTEYFKVEPLVFSNQIDEFKEFKLNK</sequence>
<dbReference type="EMBL" id="CBXI010000043">
    <property type="protein sequence ID" value="CDL92594.1"/>
    <property type="molecule type" value="Genomic_DNA"/>
</dbReference>
<organism evidence="7 8">
    <name type="scientific">Clostridium tyrobutyricum DIVETGP</name>
    <dbReference type="NCBI Taxonomy" id="1408889"/>
    <lineage>
        <taxon>Bacteria</taxon>
        <taxon>Bacillati</taxon>
        <taxon>Bacillota</taxon>
        <taxon>Clostridia</taxon>
        <taxon>Eubacteriales</taxon>
        <taxon>Clostridiaceae</taxon>
        <taxon>Clostridium</taxon>
    </lineage>
</organism>
<dbReference type="InterPro" id="IPR004659">
    <property type="entry name" value="RNase_E/G"/>
</dbReference>
<keyword evidence="5" id="KW-0694">RNA-binding</keyword>
<keyword evidence="3 7" id="KW-0378">Hydrolase</keyword>
<keyword evidence="4" id="KW-0460">Magnesium</keyword>
<evidence type="ECO:0000256" key="1">
    <source>
        <dbReference type="ARBA" id="ARBA00001946"/>
    </source>
</evidence>
<evidence type="ECO:0000256" key="2">
    <source>
        <dbReference type="ARBA" id="ARBA00022723"/>
    </source>
</evidence>
<dbReference type="AlphaFoldDB" id="W6NAK5"/>
<dbReference type="GO" id="GO:0003723">
    <property type="term" value="F:RNA binding"/>
    <property type="evidence" value="ECO:0007669"/>
    <property type="project" value="UniProtKB-KW"/>
</dbReference>
<evidence type="ECO:0000313" key="8">
    <source>
        <dbReference type="Proteomes" id="UP000019482"/>
    </source>
</evidence>
<dbReference type="GeneID" id="29419018"/>
<reference evidence="7 8" key="1">
    <citation type="journal article" date="2015" name="Genome Announc.">
        <title>Draft Genome Sequence of Clostridium tyrobutyricum Strain DIVETGP, Isolated from Cow's Milk for Grana Padano Production.</title>
        <authorList>
            <person name="Soggiu A."/>
            <person name="Piras C."/>
            <person name="Gaiarsa S."/>
            <person name="Sassera D."/>
            <person name="Roncada P."/>
            <person name="Bendixen E."/>
            <person name="Brasca M."/>
            <person name="Bonizzi L."/>
        </authorList>
    </citation>
    <scope>NUCLEOTIDE SEQUENCE [LARGE SCALE GENOMIC DNA]</scope>
    <source>
        <strain evidence="7 8">DIVETGP</strain>
    </source>
</reference>
<dbReference type="SMART" id="SM00316">
    <property type="entry name" value="S1"/>
    <property type="match status" value="1"/>
</dbReference>
<gene>
    <name evidence="7" type="ORF">CTDIVETGP_2664</name>
</gene>
<dbReference type="GO" id="GO:0004540">
    <property type="term" value="F:RNA nuclease activity"/>
    <property type="evidence" value="ECO:0007669"/>
    <property type="project" value="InterPro"/>
</dbReference>
<comment type="cofactor">
    <cofactor evidence="1">
        <name>Mg(2+)</name>
        <dbReference type="ChEBI" id="CHEBI:18420"/>
    </cofactor>
</comment>
<dbReference type="GO" id="GO:0005737">
    <property type="term" value="C:cytoplasm"/>
    <property type="evidence" value="ECO:0007669"/>
    <property type="project" value="TreeGrafter"/>
</dbReference>
<keyword evidence="2" id="KW-0479">Metal-binding</keyword>
<name>W6NAK5_CLOTY</name>
<evidence type="ECO:0000256" key="4">
    <source>
        <dbReference type="ARBA" id="ARBA00022842"/>
    </source>
</evidence>
<dbReference type="Pfam" id="PF10150">
    <property type="entry name" value="RNase_E_G"/>
    <property type="match status" value="1"/>
</dbReference>
<feature type="domain" description="S1 motif" evidence="6">
    <location>
        <begin position="37"/>
        <end position="102"/>
    </location>
</feature>
<dbReference type="GO" id="GO:0006364">
    <property type="term" value="P:rRNA processing"/>
    <property type="evidence" value="ECO:0007669"/>
    <property type="project" value="TreeGrafter"/>
</dbReference>
<dbReference type="Gene3D" id="2.40.50.140">
    <property type="entry name" value="Nucleic acid-binding proteins"/>
    <property type="match status" value="1"/>
</dbReference>
<dbReference type="GO" id="GO:0046872">
    <property type="term" value="F:metal ion binding"/>
    <property type="evidence" value="ECO:0007669"/>
    <property type="project" value="UniProtKB-KW"/>
</dbReference>
<dbReference type="PROSITE" id="PS50126">
    <property type="entry name" value="S1"/>
    <property type="match status" value="1"/>
</dbReference>
<dbReference type="PANTHER" id="PTHR30001">
    <property type="entry name" value="RIBONUCLEASE"/>
    <property type="match status" value="1"/>
</dbReference>
<dbReference type="OrthoDB" id="9804278at2"/>
<dbReference type="EC" id="3.1.4.-" evidence="7"/>
<keyword evidence="8" id="KW-1185">Reference proteome</keyword>
<dbReference type="PANTHER" id="PTHR30001:SF0">
    <property type="entry name" value="RIBONUCLEASE G"/>
    <property type="match status" value="1"/>
</dbReference>
<evidence type="ECO:0000259" key="6">
    <source>
        <dbReference type="PROSITE" id="PS50126"/>
    </source>
</evidence>
<accession>W6NAK5</accession>
<dbReference type="InterPro" id="IPR003029">
    <property type="entry name" value="S1_domain"/>
</dbReference>
<dbReference type="CDD" id="cd04453">
    <property type="entry name" value="S1_RNase_E"/>
    <property type="match status" value="1"/>
</dbReference>
<evidence type="ECO:0000313" key="7">
    <source>
        <dbReference type="EMBL" id="CDL92594.1"/>
    </source>
</evidence>
<protein>
    <submittedName>
        <fullName evidence="7">Cytoplasmic axial filament protein CafA and Ribonuclease G</fullName>
        <ecNumber evidence="7">3.1.4.-</ecNumber>
    </submittedName>
</protein>
<dbReference type="GO" id="GO:0016787">
    <property type="term" value="F:hydrolase activity"/>
    <property type="evidence" value="ECO:0007669"/>
    <property type="project" value="UniProtKB-KW"/>
</dbReference>
<dbReference type="SUPFAM" id="SSF50249">
    <property type="entry name" value="Nucleic acid-binding proteins"/>
    <property type="match status" value="1"/>
</dbReference>
<dbReference type="NCBIfam" id="TIGR00757">
    <property type="entry name" value="RNaseEG"/>
    <property type="match status" value="1"/>
</dbReference>
<evidence type="ECO:0000256" key="3">
    <source>
        <dbReference type="ARBA" id="ARBA00022801"/>
    </source>
</evidence>
<dbReference type="Proteomes" id="UP000019482">
    <property type="component" value="Unassembled WGS sequence"/>
</dbReference>
<dbReference type="InterPro" id="IPR012340">
    <property type="entry name" value="NA-bd_OB-fold"/>
</dbReference>
<comment type="caution">
    <text evidence="7">The sequence shown here is derived from an EMBL/GenBank/DDBJ whole genome shotgun (WGS) entry which is preliminary data.</text>
</comment>
<dbReference type="InterPro" id="IPR019307">
    <property type="entry name" value="RNA-bd_AU-1/RNase_E/G"/>
</dbReference>